<evidence type="ECO:0000313" key="3">
    <source>
        <dbReference type="EMBL" id="QFU17663.1"/>
    </source>
</evidence>
<accession>A0A5P9JYZ3</accession>
<dbReference type="RefSeq" id="WP_152587297.1">
    <property type="nucleotide sequence ID" value="NZ_CP045423.1"/>
</dbReference>
<dbReference type="Pfam" id="PF04344">
    <property type="entry name" value="CheZ"/>
    <property type="match status" value="1"/>
</dbReference>
<dbReference type="InterPro" id="IPR007439">
    <property type="entry name" value="Chemotax_Pase_CheZ"/>
</dbReference>
<protein>
    <submittedName>
        <fullName evidence="3">Uncharacterized protein</fullName>
    </submittedName>
</protein>
<sequence length="234" mass="25826">MTPRKSFRIEAHRSPDAMGDATDARRHAEIMEAIASLRELLEPAHKVSHSLLEEHRRDMQEALRLKVELDAISDAIQRTKQEIATLHYAGVRGREMARATDELGAIVMGTEAATNTILAASERIDELAGNLAARVSGDDREIAREICDQVISIFEACNFQDITGQRIGKVVGAMRFVDERVRQMIEIWGGLESFKEIATLDLPEQSGDRALLNGPALENESGCTSQSEIDALFG</sequence>
<keyword evidence="1" id="KW-0175">Coiled coil</keyword>
<dbReference type="GO" id="GO:0009288">
    <property type="term" value="C:bacterial-type flagellum"/>
    <property type="evidence" value="ECO:0007669"/>
    <property type="project" value="InterPro"/>
</dbReference>
<proteinExistence type="predicted"/>
<evidence type="ECO:0000256" key="1">
    <source>
        <dbReference type="SAM" id="Coils"/>
    </source>
</evidence>
<reference evidence="3 4" key="1">
    <citation type="submission" date="2019-10" db="EMBL/GenBank/DDBJ databases">
        <title>Isolation, Identification of Microvirga thermotolerans HR1, a novel thermophilic bacterium and Comparative Genomics of the genus Microvirga.</title>
        <authorList>
            <person name="Li J."/>
            <person name="Zhang W."/>
            <person name="Lin M."/>
            <person name="Wang J."/>
        </authorList>
    </citation>
    <scope>NUCLEOTIDE SEQUENCE [LARGE SCALE GENOMIC DNA]</scope>
    <source>
        <strain evidence="3 4">HR1</strain>
    </source>
</reference>
<evidence type="ECO:0000256" key="2">
    <source>
        <dbReference type="SAM" id="MobiDB-lite"/>
    </source>
</evidence>
<dbReference type="Gene3D" id="1.10.287.500">
    <property type="entry name" value="Helix hairpin bin"/>
    <property type="match status" value="1"/>
</dbReference>
<feature type="coiled-coil region" evidence="1">
    <location>
        <begin position="52"/>
        <end position="82"/>
    </location>
</feature>
<name>A0A5P9JYZ3_9HYPH</name>
<gene>
    <name evidence="3" type="ORF">GDR74_16385</name>
</gene>
<dbReference type="AlphaFoldDB" id="A0A5P9JYZ3"/>
<organism evidence="3 4">
    <name type="scientific">Microvirga thermotolerans</name>
    <dbReference type="NCBI Taxonomy" id="2651334"/>
    <lineage>
        <taxon>Bacteria</taxon>
        <taxon>Pseudomonadati</taxon>
        <taxon>Pseudomonadota</taxon>
        <taxon>Alphaproteobacteria</taxon>
        <taxon>Hyphomicrobiales</taxon>
        <taxon>Methylobacteriaceae</taxon>
        <taxon>Microvirga</taxon>
    </lineage>
</organism>
<evidence type="ECO:0000313" key="4">
    <source>
        <dbReference type="Proteomes" id="UP000325614"/>
    </source>
</evidence>
<dbReference type="EMBL" id="CP045423">
    <property type="protein sequence ID" value="QFU17663.1"/>
    <property type="molecule type" value="Genomic_DNA"/>
</dbReference>
<dbReference type="GO" id="GO:0050920">
    <property type="term" value="P:regulation of chemotaxis"/>
    <property type="evidence" value="ECO:0007669"/>
    <property type="project" value="InterPro"/>
</dbReference>
<keyword evidence="4" id="KW-1185">Reference proteome</keyword>
<dbReference type="SUPFAM" id="SSF75708">
    <property type="entry name" value="Chemotaxis phosphatase CheZ"/>
    <property type="match status" value="1"/>
</dbReference>
<dbReference type="KEGG" id="mico:GDR74_16385"/>
<dbReference type="GO" id="GO:0003824">
    <property type="term" value="F:catalytic activity"/>
    <property type="evidence" value="ECO:0007669"/>
    <property type="project" value="InterPro"/>
</dbReference>
<feature type="region of interest" description="Disordered" evidence="2">
    <location>
        <begin position="1"/>
        <end position="21"/>
    </location>
</feature>
<dbReference type="Proteomes" id="UP000325614">
    <property type="component" value="Chromosome"/>
</dbReference>